<protein>
    <submittedName>
        <fullName evidence="11">Sodium:neurotransmitter symporter family protein</fullName>
    </submittedName>
</protein>
<dbReference type="GO" id="GO:0005332">
    <property type="term" value="F:gamma-aminobutyric acid:sodium:chloride symporter activity"/>
    <property type="evidence" value="ECO:0007669"/>
    <property type="project" value="TreeGrafter"/>
</dbReference>
<dbReference type="AlphaFoldDB" id="A0A183GMN8"/>
<feature type="binding site" evidence="7">
    <location>
        <position position="5"/>
    </location>
    <ligand>
        <name>Na(+)</name>
        <dbReference type="ChEBI" id="CHEBI:29101"/>
        <label>1</label>
    </ligand>
</feature>
<evidence type="ECO:0000256" key="8">
    <source>
        <dbReference type="SAM" id="Phobius"/>
    </source>
</evidence>
<evidence type="ECO:0000313" key="11">
    <source>
        <dbReference type="WBParaSite" id="HPBE_0002395801-mRNA-1"/>
    </source>
</evidence>
<evidence type="ECO:0000256" key="3">
    <source>
        <dbReference type="ARBA" id="ARBA00022692"/>
    </source>
</evidence>
<sequence length="272" mass="30557">MCFINGCTSILAGFVVFSILGYMSVIAQKDIADIVKPGVGLAFLAYPEVASNLPAKQLWSFLFFLMITILGLDSQVCMMEGLFTALEDTFPFILRKHKKVSLALTCFGFFLLGIPMVTNAGAYWLQLLDTYGASGYALLFVVFFEVVGLSWGFGAERIRAALKEMIGIKLSYPWIIIWKYAAPATSMLLFFFCVICYHPLKYPTGEDYPLWANAFGFFLSSCSMIVIPGYALFYLLFTNRHLSIKERAPVMLLCCKAYTTDAIVLQSVNRWY</sequence>
<evidence type="ECO:0000256" key="5">
    <source>
        <dbReference type="ARBA" id="ARBA00022989"/>
    </source>
</evidence>
<dbReference type="GO" id="GO:0005886">
    <property type="term" value="C:plasma membrane"/>
    <property type="evidence" value="ECO:0007669"/>
    <property type="project" value="TreeGrafter"/>
</dbReference>
<dbReference type="EMBL" id="UZAH01035676">
    <property type="protein sequence ID" value="VDP42032.1"/>
    <property type="molecule type" value="Genomic_DNA"/>
</dbReference>
<dbReference type="Pfam" id="PF00209">
    <property type="entry name" value="SNF"/>
    <property type="match status" value="1"/>
</dbReference>
<comment type="subcellular location">
    <subcellularLocation>
        <location evidence="1">Membrane</location>
        <topology evidence="1">Multi-pass membrane protein</topology>
    </subcellularLocation>
</comment>
<name>A0A183GMN8_HELPZ</name>
<keyword evidence="7" id="KW-0915">Sodium</keyword>
<keyword evidence="2" id="KW-0813">Transport</keyword>
<proteinExistence type="predicted"/>
<organism evidence="10 11">
    <name type="scientific">Heligmosomoides polygyrus</name>
    <name type="common">Parasitic roundworm</name>
    <dbReference type="NCBI Taxonomy" id="6339"/>
    <lineage>
        <taxon>Eukaryota</taxon>
        <taxon>Metazoa</taxon>
        <taxon>Ecdysozoa</taxon>
        <taxon>Nematoda</taxon>
        <taxon>Chromadorea</taxon>
        <taxon>Rhabditida</taxon>
        <taxon>Rhabditina</taxon>
        <taxon>Rhabditomorpha</taxon>
        <taxon>Strongyloidea</taxon>
        <taxon>Heligmosomidae</taxon>
        <taxon>Heligmosomoides</taxon>
    </lineage>
</organism>
<keyword evidence="10" id="KW-1185">Reference proteome</keyword>
<keyword evidence="5 8" id="KW-1133">Transmembrane helix</keyword>
<dbReference type="PANTHER" id="PTHR11616">
    <property type="entry name" value="SODIUM/CHLORIDE DEPENDENT TRANSPORTER"/>
    <property type="match status" value="1"/>
</dbReference>
<accession>A0A183GMN8</accession>
<keyword evidence="3 8" id="KW-0812">Transmembrane</keyword>
<dbReference type="SUPFAM" id="SSF161070">
    <property type="entry name" value="SNF-like"/>
    <property type="match status" value="1"/>
</dbReference>
<feature type="binding site" evidence="7">
    <location>
        <position position="70"/>
    </location>
    <ligand>
        <name>Na(+)</name>
        <dbReference type="ChEBI" id="CHEBI:29101"/>
        <label>1</label>
    </ligand>
</feature>
<feature type="transmembrane region" description="Helical" evidence="8">
    <location>
        <begin position="7"/>
        <end position="27"/>
    </location>
</feature>
<evidence type="ECO:0000313" key="9">
    <source>
        <dbReference type="EMBL" id="VDP42032.1"/>
    </source>
</evidence>
<feature type="transmembrane region" description="Helical" evidence="8">
    <location>
        <begin position="212"/>
        <end position="237"/>
    </location>
</feature>
<dbReference type="Proteomes" id="UP000050761">
    <property type="component" value="Unassembled WGS sequence"/>
</dbReference>
<feature type="transmembrane region" description="Helical" evidence="8">
    <location>
        <begin position="176"/>
        <end position="200"/>
    </location>
</feature>
<accession>A0A3P8CT33</accession>
<evidence type="ECO:0000256" key="7">
    <source>
        <dbReference type="PIRSR" id="PIRSR600175-1"/>
    </source>
</evidence>
<feature type="binding site" evidence="7">
    <location>
        <position position="73"/>
    </location>
    <ligand>
        <name>Na(+)</name>
        <dbReference type="ChEBI" id="CHEBI:29101"/>
        <label>1</label>
    </ligand>
</feature>
<evidence type="ECO:0000256" key="1">
    <source>
        <dbReference type="ARBA" id="ARBA00004141"/>
    </source>
</evidence>
<evidence type="ECO:0000256" key="2">
    <source>
        <dbReference type="ARBA" id="ARBA00022448"/>
    </source>
</evidence>
<gene>
    <name evidence="9" type="ORF">HPBE_LOCUS23958</name>
</gene>
<dbReference type="OrthoDB" id="6581954at2759"/>
<keyword evidence="6 8" id="KW-0472">Membrane</keyword>
<dbReference type="InterPro" id="IPR037272">
    <property type="entry name" value="SNS_sf"/>
</dbReference>
<dbReference type="PANTHER" id="PTHR11616:SF20">
    <property type="entry name" value="SODIUM- AND CHLORIDE-DEPENDENT BETAINE TRANSPORTER"/>
    <property type="match status" value="1"/>
</dbReference>
<keyword evidence="7" id="KW-0479">Metal-binding</keyword>
<evidence type="ECO:0000256" key="4">
    <source>
        <dbReference type="ARBA" id="ARBA00022847"/>
    </source>
</evidence>
<feature type="transmembrane region" description="Helical" evidence="8">
    <location>
        <begin position="136"/>
        <end position="155"/>
    </location>
</feature>
<dbReference type="GO" id="GO:0043005">
    <property type="term" value="C:neuron projection"/>
    <property type="evidence" value="ECO:0007669"/>
    <property type="project" value="TreeGrafter"/>
</dbReference>
<keyword evidence="4" id="KW-0769">Symport</keyword>
<dbReference type="GO" id="GO:0046872">
    <property type="term" value="F:metal ion binding"/>
    <property type="evidence" value="ECO:0007669"/>
    <property type="project" value="UniProtKB-KW"/>
</dbReference>
<evidence type="ECO:0000256" key="6">
    <source>
        <dbReference type="ARBA" id="ARBA00023136"/>
    </source>
</evidence>
<dbReference type="InterPro" id="IPR000175">
    <property type="entry name" value="Na/ntran_symport"/>
</dbReference>
<reference evidence="9 10" key="1">
    <citation type="submission" date="2018-11" db="EMBL/GenBank/DDBJ databases">
        <authorList>
            <consortium name="Pathogen Informatics"/>
        </authorList>
    </citation>
    <scope>NUCLEOTIDE SEQUENCE [LARGE SCALE GENOMIC DNA]</scope>
</reference>
<feature type="transmembrane region" description="Helical" evidence="8">
    <location>
        <begin position="100"/>
        <end position="124"/>
    </location>
</feature>
<reference evidence="11" key="2">
    <citation type="submission" date="2019-09" db="UniProtKB">
        <authorList>
            <consortium name="WormBaseParasite"/>
        </authorList>
    </citation>
    <scope>IDENTIFICATION</scope>
</reference>
<feature type="binding site" evidence="7">
    <location>
        <position position="74"/>
    </location>
    <ligand>
        <name>Na(+)</name>
        <dbReference type="ChEBI" id="CHEBI:29101"/>
        <label>1</label>
    </ligand>
</feature>
<dbReference type="WBParaSite" id="HPBE_0002395801-mRNA-1">
    <property type="protein sequence ID" value="HPBE_0002395801-mRNA-1"/>
    <property type="gene ID" value="HPBE_0002395801"/>
</dbReference>
<dbReference type="PROSITE" id="PS50267">
    <property type="entry name" value="NA_NEUROTRAN_SYMP_3"/>
    <property type="match status" value="1"/>
</dbReference>
<feature type="transmembrane region" description="Helical" evidence="8">
    <location>
        <begin position="58"/>
        <end position="79"/>
    </location>
</feature>
<evidence type="ECO:0000313" key="10">
    <source>
        <dbReference type="Proteomes" id="UP000050761"/>
    </source>
</evidence>
<dbReference type="PRINTS" id="PR00176">
    <property type="entry name" value="NANEUSMPORT"/>
</dbReference>